<gene>
    <name evidence="1" type="ORF">DBRI00130_LOCUS8370</name>
    <name evidence="2" type="ORF">DBRI00130_LOCUS8371</name>
</gene>
<proteinExistence type="predicted"/>
<accession>A0A6V2CRK9</accession>
<dbReference type="EMBL" id="HBNS01010370">
    <property type="protein sequence ID" value="CAE4594737.1"/>
    <property type="molecule type" value="Transcribed_RNA"/>
</dbReference>
<sequence>MVLIEHYRTNERKIKAVIERSQHIESGILEIYEHIDSLGQYNTSADLLFRRLKREMQTLTEHYTNSERKILSLIERVHNIERDTTNRHNIEISSIQDGFNTFVDNFFRRDKERKFLINRYRSNEAIMNAIILYSYDMEVEMGAFVDLAYNSIYSSHSPPPPIPSESTC</sequence>
<name>A0A6V2CRK9_9STRA</name>
<organism evidence="2">
    <name type="scientific">Ditylum brightwellii</name>
    <dbReference type="NCBI Taxonomy" id="49249"/>
    <lineage>
        <taxon>Eukaryota</taxon>
        <taxon>Sar</taxon>
        <taxon>Stramenopiles</taxon>
        <taxon>Ochrophyta</taxon>
        <taxon>Bacillariophyta</taxon>
        <taxon>Mediophyceae</taxon>
        <taxon>Lithodesmiophycidae</taxon>
        <taxon>Lithodesmiales</taxon>
        <taxon>Lithodesmiaceae</taxon>
        <taxon>Ditylum</taxon>
    </lineage>
</organism>
<dbReference type="AlphaFoldDB" id="A0A6V2CRK9"/>
<evidence type="ECO:0000313" key="1">
    <source>
        <dbReference type="EMBL" id="CAE4594735.1"/>
    </source>
</evidence>
<dbReference type="EMBL" id="HBNS01010369">
    <property type="protein sequence ID" value="CAE4594735.1"/>
    <property type="molecule type" value="Transcribed_RNA"/>
</dbReference>
<protein>
    <submittedName>
        <fullName evidence="2">Uncharacterized protein</fullName>
    </submittedName>
</protein>
<reference evidence="2" key="1">
    <citation type="submission" date="2021-01" db="EMBL/GenBank/DDBJ databases">
        <authorList>
            <person name="Corre E."/>
            <person name="Pelletier E."/>
            <person name="Niang G."/>
            <person name="Scheremetjew M."/>
            <person name="Finn R."/>
            <person name="Kale V."/>
            <person name="Holt S."/>
            <person name="Cochrane G."/>
            <person name="Meng A."/>
            <person name="Brown T."/>
            <person name="Cohen L."/>
        </authorList>
    </citation>
    <scope>NUCLEOTIDE SEQUENCE</scope>
    <source>
        <strain evidence="2">GSO104</strain>
    </source>
</reference>
<evidence type="ECO:0000313" key="2">
    <source>
        <dbReference type="EMBL" id="CAE4594737.1"/>
    </source>
</evidence>